<accession>A0A937D770</accession>
<comment type="caution">
    <text evidence="2">The sequence shown here is derived from an EMBL/GenBank/DDBJ whole genome shotgun (WGS) entry which is preliminary data.</text>
</comment>
<evidence type="ECO:0000313" key="2">
    <source>
        <dbReference type="EMBL" id="MBL0682795.1"/>
    </source>
</evidence>
<feature type="transmembrane region" description="Helical" evidence="1">
    <location>
        <begin position="5"/>
        <end position="20"/>
    </location>
</feature>
<proteinExistence type="predicted"/>
<feature type="transmembrane region" description="Helical" evidence="1">
    <location>
        <begin position="53"/>
        <end position="74"/>
    </location>
</feature>
<keyword evidence="1" id="KW-0472">Membrane</keyword>
<keyword evidence="3" id="KW-1185">Reference proteome</keyword>
<evidence type="ECO:0008006" key="4">
    <source>
        <dbReference type="Google" id="ProtNLM"/>
    </source>
</evidence>
<dbReference type="RefSeq" id="WP_201917103.1">
    <property type="nucleotide sequence ID" value="NZ_BAABAX010000021.1"/>
</dbReference>
<organism evidence="2 3">
    <name type="scientific">Aquimarina mytili</name>
    <dbReference type="NCBI Taxonomy" id="874423"/>
    <lineage>
        <taxon>Bacteria</taxon>
        <taxon>Pseudomonadati</taxon>
        <taxon>Bacteroidota</taxon>
        <taxon>Flavobacteriia</taxon>
        <taxon>Flavobacteriales</taxon>
        <taxon>Flavobacteriaceae</taxon>
        <taxon>Aquimarina</taxon>
    </lineage>
</organism>
<sequence>MKKGILSIVIAFIGIFMVYLKNRNELIALTHQEDVTKEDIVSWSETYFIETIYNIYTIGAIILALLALLLGVISVMQKHKIGIIGITISISAIVLSFIPLWKYYVDTFLLQ</sequence>
<gene>
    <name evidence="2" type="ORF">JJQ60_04650</name>
</gene>
<keyword evidence="1" id="KW-0812">Transmembrane</keyword>
<name>A0A937D770_9FLAO</name>
<keyword evidence="1" id="KW-1133">Transmembrane helix</keyword>
<dbReference type="Proteomes" id="UP000651057">
    <property type="component" value="Unassembled WGS sequence"/>
</dbReference>
<feature type="transmembrane region" description="Helical" evidence="1">
    <location>
        <begin position="81"/>
        <end position="101"/>
    </location>
</feature>
<dbReference type="AlphaFoldDB" id="A0A937D770"/>
<evidence type="ECO:0000313" key="3">
    <source>
        <dbReference type="Proteomes" id="UP000651057"/>
    </source>
</evidence>
<evidence type="ECO:0000256" key="1">
    <source>
        <dbReference type="SAM" id="Phobius"/>
    </source>
</evidence>
<protein>
    <recommendedName>
        <fullName evidence="4">DUF4064 domain-containing protein</fullName>
    </recommendedName>
</protein>
<reference evidence="2" key="1">
    <citation type="submission" date="2021-01" db="EMBL/GenBank/DDBJ databases">
        <authorList>
            <person name="Zhong Y.L."/>
        </authorList>
    </citation>
    <scope>NUCLEOTIDE SEQUENCE</scope>
    <source>
        <strain evidence="2">KCTC 23302</strain>
    </source>
</reference>
<dbReference type="EMBL" id="JAERQJ010000001">
    <property type="protein sequence ID" value="MBL0682795.1"/>
    <property type="molecule type" value="Genomic_DNA"/>
</dbReference>